<name>A0A0A9BYC0_ARUDO</name>
<keyword evidence="1" id="KW-0472">Membrane</keyword>
<keyword evidence="1" id="KW-1133">Transmembrane helix</keyword>
<protein>
    <submittedName>
        <fullName evidence="2">Uncharacterized protein</fullName>
    </submittedName>
</protein>
<evidence type="ECO:0000313" key="2">
    <source>
        <dbReference type="EMBL" id="JAD66115.1"/>
    </source>
</evidence>
<dbReference type="EMBL" id="GBRH01231780">
    <property type="protein sequence ID" value="JAD66115.1"/>
    <property type="molecule type" value="Transcribed_RNA"/>
</dbReference>
<dbReference type="AlphaFoldDB" id="A0A0A9BYC0"/>
<accession>A0A0A9BYC0</accession>
<feature type="transmembrane region" description="Helical" evidence="1">
    <location>
        <begin position="29"/>
        <end position="51"/>
    </location>
</feature>
<organism evidence="2">
    <name type="scientific">Arundo donax</name>
    <name type="common">Giant reed</name>
    <name type="synonym">Donax arundinaceus</name>
    <dbReference type="NCBI Taxonomy" id="35708"/>
    <lineage>
        <taxon>Eukaryota</taxon>
        <taxon>Viridiplantae</taxon>
        <taxon>Streptophyta</taxon>
        <taxon>Embryophyta</taxon>
        <taxon>Tracheophyta</taxon>
        <taxon>Spermatophyta</taxon>
        <taxon>Magnoliopsida</taxon>
        <taxon>Liliopsida</taxon>
        <taxon>Poales</taxon>
        <taxon>Poaceae</taxon>
        <taxon>PACMAD clade</taxon>
        <taxon>Arundinoideae</taxon>
        <taxon>Arundineae</taxon>
        <taxon>Arundo</taxon>
    </lineage>
</organism>
<reference evidence="2" key="1">
    <citation type="submission" date="2014-09" db="EMBL/GenBank/DDBJ databases">
        <authorList>
            <person name="Magalhaes I.L.F."/>
            <person name="Oliveira U."/>
            <person name="Santos F.R."/>
            <person name="Vidigal T.H.D.A."/>
            <person name="Brescovit A.D."/>
            <person name="Santos A.J."/>
        </authorList>
    </citation>
    <scope>NUCLEOTIDE SEQUENCE</scope>
    <source>
        <tissue evidence="2">Shoot tissue taken approximately 20 cm above the soil surface</tissue>
    </source>
</reference>
<keyword evidence="1" id="KW-0812">Transmembrane</keyword>
<proteinExistence type="predicted"/>
<reference evidence="2" key="2">
    <citation type="journal article" date="2015" name="Data Brief">
        <title>Shoot transcriptome of the giant reed, Arundo donax.</title>
        <authorList>
            <person name="Barrero R.A."/>
            <person name="Guerrero F.D."/>
            <person name="Moolhuijzen P."/>
            <person name="Goolsby J.A."/>
            <person name="Tidwell J."/>
            <person name="Bellgard S.E."/>
            <person name="Bellgard M.I."/>
        </authorList>
    </citation>
    <scope>NUCLEOTIDE SEQUENCE</scope>
    <source>
        <tissue evidence="2">Shoot tissue taken approximately 20 cm above the soil surface</tissue>
    </source>
</reference>
<sequence>MKAETESRIYSPLVIANLPKTESISPSELLSAGVILPSILVFVLYVSFLFFRVWL</sequence>
<evidence type="ECO:0000256" key="1">
    <source>
        <dbReference type="SAM" id="Phobius"/>
    </source>
</evidence>